<gene>
    <name evidence="9" type="primary">NIF4</name>
    <name evidence="9" type="ORF">PBK173_000324300</name>
    <name evidence="11" type="ORF">PBNK65E_000315000</name>
    <name evidence="10" type="ORF">PBNK65NY_000314400</name>
    <name evidence="13" type="ORF">PBSP11A_000314600</name>
    <name evidence="12" type="ORF">PBSP11RLL_000314900</name>
</gene>
<accession>A0A113S8F2</accession>
<evidence type="ECO:0000313" key="11">
    <source>
        <dbReference type="EMBL" id="SCN27155.1"/>
    </source>
</evidence>
<dbReference type="Proteomes" id="UP000069549">
    <property type="component" value="Chromosome 12"/>
</dbReference>
<comment type="catalytic activity">
    <reaction evidence="5">
        <text>O-phospho-L-seryl-[protein] + H2O = L-seryl-[protein] + phosphate</text>
        <dbReference type="Rhea" id="RHEA:20629"/>
        <dbReference type="Rhea" id="RHEA-COMP:9863"/>
        <dbReference type="Rhea" id="RHEA-COMP:11604"/>
        <dbReference type="ChEBI" id="CHEBI:15377"/>
        <dbReference type="ChEBI" id="CHEBI:29999"/>
        <dbReference type="ChEBI" id="CHEBI:43474"/>
        <dbReference type="ChEBI" id="CHEBI:83421"/>
        <dbReference type="EC" id="3.1.3.16"/>
    </reaction>
</comment>
<dbReference type="PROSITE" id="PS50969">
    <property type="entry name" value="FCP1"/>
    <property type="match status" value="1"/>
</dbReference>
<proteinExistence type="predicted"/>
<dbReference type="EMBL" id="LT160032">
    <property type="protein sequence ID" value="CXI74853.1"/>
    <property type="molecule type" value="Genomic_DNA"/>
</dbReference>
<name>A0A113S8F2_PLABE</name>
<dbReference type="EMBL" id="LT608260">
    <property type="protein sequence ID" value="SCO63578.1"/>
    <property type="molecule type" value="Genomic_DNA"/>
</dbReference>
<keyword evidence="4" id="KW-0539">Nucleus</keyword>
<evidence type="ECO:0000256" key="4">
    <source>
        <dbReference type="ARBA" id="ARBA00023242"/>
    </source>
</evidence>
<evidence type="ECO:0000256" key="7">
    <source>
        <dbReference type="SAM" id="MobiDB-lite"/>
    </source>
</evidence>
<evidence type="ECO:0000256" key="3">
    <source>
        <dbReference type="ARBA" id="ARBA00022801"/>
    </source>
</evidence>
<dbReference type="Proteomes" id="UP000219974">
    <property type="component" value="Chromosome 12"/>
</dbReference>
<feature type="compositionally biased region" description="Low complexity" evidence="7">
    <location>
        <begin position="747"/>
        <end position="756"/>
    </location>
</feature>
<feature type="region of interest" description="Disordered" evidence="7">
    <location>
        <begin position="293"/>
        <end position="322"/>
    </location>
</feature>
<dbReference type="GO" id="GO:0005634">
    <property type="term" value="C:nucleus"/>
    <property type="evidence" value="ECO:0007669"/>
    <property type="project" value="UniProtKB-SubCell"/>
</dbReference>
<dbReference type="SMART" id="SM00577">
    <property type="entry name" value="CPDc"/>
    <property type="match status" value="1"/>
</dbReference>
<dbReference type="EMBL" id="LT608148">
    <property type="protein sequence ID" value="SCM24738.1"/>
    <property type="molecule type" value="Genomic_DNA"/>
</dbReference>
<comment type="subcellular location">
    <subcellularLocation>
        <location evidence="1">Nucleus</location>
    </subcellularLocation>
</comment>
<dbReference type="Proteomes" id="UP000220214">
    <property type="component" value="Chromosome 12"/>
</dbReference>
<dbReference type="AlphaFoldDB" id="A0A113S8F2"/>
<dbReference type="InterPro" id="IPR036412">
    <property type="entry name" value="HAD-like_sf"/>
</dbReference>
<keyword evidence="3" id="KW-0378">Hydrolase</keyword>
<dbReference type="InterPro" id="IPR039189">
    <property type="entry name" value="Fcp1"/>
</dbReference>
<evidence type="ECO:0000313" key="12">
    <source>
        <dbReference type="EMBL" id="SCO61691.1"/>
    </source>
</evidence>
<dbReference type="InterPro" id="IPR004274">
    <property type="entry name" value="FCP1_dom"/>
</dbReference>
<evidence type="ECO:0000256" key="6">
    <source>
        <dbReference type="ARBA" id="ARBA00048336"/>
    </source>
</evidence>
<evidence type="ECO:0000313" key="10">
    <source>
        <dbReference type="EMBL" id="SCM24738.1"/>
    </source>
</evidence>
<feature type="region of interest" description="Disordered" evidence="7">
    <location>
        <begin position="995"/>
        <end position="1028"/>
    </location>
</feature>
<protein>
    <recommendedName>
        <fullName evidence="2">protein-serine/threonine phosphatase</fullName>
        <ecNumber evidence="2">3.1.3.16</ecNumber>
    </recommendedName>
</protein>
<dbReference type="OMA" id="HYENLKD"/>
<feature type="compositionally biased region" description="Basic and acidic residues" evidence="7">
    <location>
        <begin position="308"/>
        <end position="322"/>
    </location>
</feature>
<dbReference type="SMR" id="A0A113S8F2"/>
<dbReference type="GO" id="GO:0008420">
    <property type="term" value="F:RNA polymerase II CTD heptapeptide repeat phosphatase activity"/>
    <property type="evidence" value="ECO:0007669"/>
    <property type="project" value="InterPro"/>
</dbReference>
<evidence type="ECO:0000313" key="15">
    <source>
        <dbReference type="Proteomes" id="UP000219860"/>
    </source>
</evidence>
<dbReference type="EMBL" id="LT608276">
    <property type="protein sequence ID" value="SCO61691.1"/>
    <property type="molecule type" value="Genomic_DNA"/>
</dbReference>
<evidence type="ECO:0000313" key="13">
    <source>
        <dbReference type="EMBL" id="SCO63578.1"/>
    </source>
</evidence>
<dbReference type="VEuPathDB" id="PlasmoDB:PBANKA_1211100"/>
<dbReference type="Pfam" id="PF03031">
    <property type="entry name" value="NIF"/>
    <property type="match status" value="1"/>
</dbReference>
<dbReference type="Proteomes" id="UP000516480">
    <property type="component" value="Chromosome 12"/>
</dbReference>
<feature type="domain" description="FCP1 homology" evidence="8">
    <location>
        <begin position="393"/>
        <end position="552"/>
    </location>
</feature>
<evidence type="ECO:0000259" key="8">
    <source>
        <dbReference type="PROSITE" id="PS50969"/>
    </source>
</evidence>
<dbReference type="PANTHER" id="PTHR23081:SF36">
    <property type="entry name" value="RNA POLYMERASE II SUBUNIT A C-TERMINAL DOMAIN PHOSPHATASE"/>
    <property type="match status" value="1"/>
</dbReference>
<comment type="catalytic activity">
    <reaction evidence="6">
        <text>O-phospho-L-threonyl-[protein] + H2O = L-threonyl-[protein] + phosphate</text>
        <dbReference type="Rhea" id="RHEA:47004"/>
        <dbReference type="Rhea" id="RHEA-COMP:11060"/>
        <dbReference type="Rhea" id="RHEA-COMP:11605"/>
        <dbReference type="ChEBI" id="CHEBI:15377"/>
        <dbReference type="ChEBI" id="CHEBI:30013"/>
        <dbReference type="ChEBI" id="CHEBI:43474"/>
        <dbReference type="ChEBI" id="CHEBI:61977"/>
        <dbReference type="EC" id="3.1.3.16"/>
    </reaction>
</comment>
<evidence type="ECO:0000256" key="1">
    <source>
        <dbReference type="ARBA" id="ARBA00004123"/>
    </source>
</evidence>
<dbReference type="SUPFAM" id="SSF56784">
    <property type="entry name" value="HAD-like"/>
    <property type="match status" value="1"/>
</dbReference>
<dbReference type="OrthoDB" id="10249888at2759"/>
<dbReference type="PANTHER" id="PTHR23081">
    <property type="entry name" value="RNA POLYMERASE II CTD PHOSPHATASE"/>
    <property type="match status" value="1"/>
</dbReference>
<evidence type="ECO:0000313" key="17">
    <source>
        <dbReference type="Proteomes" id="UP000220214"/>
    </source>
</evidence>
<evidence type="ECO:0000313" key="16">
    <source>
        <dbReference type="Proteomes" id="UP000219974"/>
    </source>
</evidence>
<organism evidence="9 14">
    <name type="scientific">Plasmodium berghei</name>
    <dbReference type="NCBI Taxonomy" id="5821"/>
    <lineage>
        <taxon>Eukaryota</taxon>
        <taxon>Sar</taxon>
        <taxon>Alveolata</taxon>
        <taxon>Apicomplexa</taxon>
        <taxon>Aconoidasida</taxon>
        <taxon>Haemosporida</taxon>
        <taxon>Plasmodiidae</taxon>
        <taxon>Plasmodium</taxon>
        <taxon>Plasmodium (Vinckeia)</taxon>
    </lineage>
</organism>
<evidence type="ECO:0000256" key="2">
    <source>
        <dbReference type="ARBA" id="ARBA00013081"/>
    </source>
</evidence>
<evidence type="ECO:0000256" key="5">
    <source>
        <dbReference type="ARBA" id="ARBA00047761"/>
    </source>
</evidence>
<dbReference type="InterPro" id="IPR023214">
    <property type="entry name" value="HAD_sf"/>
</dbReference>
<dbReference type="Proteomes" id="UP000219860">
    <property type="component" value="Chromosome 12"/>
</dbReference>
<evidence type="ECO:0000313" key="9">
    <source>
        <dbReference type="EMBL" id="CXI74853.1"/>
    </source>
</evidence>
<evidence type="ECO:0000313" key="14">
    <source>
        <dbReference type="Proteomes" id="UP000069549"/>
    </source>
</evidence>
<evidence type="ECO:0000313" key="18">
    <source>
        <dbReference type="Proteomes" id="UP000516480"/>
    </source>
</evidence>
<feature type="region of interest" description="Disordered" evidence="7">
    <location>
        <begin position="744"/>
        <end position="769"/>
    </location>
</feature>
<dbReference type="Gene3D" id="3.40.50.1000">
    <property type="entry name" value="HAD superfamily/HAD-like"/>
    <property type="match status" value="2"/>
</dbReference>
<sequence>MDTNKVYLPKNITLPCKLKWAVDDNSMVSSNQIIAFIIEVKNEDINVQNDELINNNSNNSQNTNQHNYDHSTYEQNNANKCINGIGNLNDENVKNMENEICSENTKNDPNYQKIVNNQNNVINFILNSRNTRDIKESNHIFLRCNNSGRINILKNNISPQKDEYVYVDNPNELLCEINDEECKHEIIFSGLCANCFMNQEEMNKNKNKNEKYFLSPGFITNEKKLFINTDKAIDLEKERVQNIINNKKLCLVLDLDNTLLQASFYIHSVHIEKDVINITTDFDDDDFAQICNHSRDGNRPSDNNNNHPENEETNIKTEDAPLNNDKDYYRKFDNILNQGIQKDEINSEMLTFFFNTNKKKNNKLENDVYHDIKVSYEEYLSFLAKINTLNLLKYNGKYIHYEDLNDEAIKAKIKKFESSVLKTTVKYDKGLYTIYYKLRPGVIEFLQKMNQKYEIYLYTMGTIEHAKSCLFLLDPLKKFFGNRIFSRKDCTNGMKHLNRILPTYRSISICVDDSEYIWKEANSCIKVHAYNYFPEIQFLGDIKKKIYFLTKFFSMAQSYLNFSTDIYRFINFKCNEYEEIKKKYLNNIVTNHIYTQNLFIPYLGPIGIQMGMPHGNMNNTIFVNNSNIIKNENTIENGNPSEENKDNISKGINNIIDNTLSINFDEGDDKNSNEMLIDLEKEFETDNENDSNLKSKSHNSNKINLVTDHELVNYSYPLDTAYSDQIKNYNEPILNIQTNASDIEQASNNSNDNSNDIFPSSEKDASCLEGISGSEGMPEIQNNNLIFYLDQDNSFLNKPNDENNIDMVHYSESTKPLNNNTNISNEQNILADNLVQFYNKDENDDLDLNLDDDEDMFFLNDDILNNDFNKKKNNNKINNSNDINKNDNVSKIYTTKHALLYDEQNMPNNINQSNYLQSKLKNISPEDEMIFKFISEKTFKKYENYVTHFLDNYFKERDFNNNYQIKKESQEPEKKIADCMVPEIPSQFKIKKEKTNNSSDVFEGEKKYDGPDINEMNNNHEEQIPKSRKGRKFYGEDLIEFQNANKKKKTNLEYSNENNNANKSCANISNKKLNYSDKHERYINEYYETFFIPKNLKENNFQDNDKQLYYLVTILDEIHYVFYKLFDEFKANKINEKNEDSKIYNYFLRYPIVKTILREFRKKILNNCTFNISHLPDDIQRSDFIDNIFKFGGIINNNNYNHMLTINNPLNTENAEKIKCSNLMLIERALYTWKFPDAKYYDMNTWKQPYRNFWDVLEYEEKN</sequence>
<reference evidence="9 14" key="1">
    <citation type="submission" date="2016-02" db="EMBL/GenBank/DDBJ databases">
        <authorList>
            <consortium name="Pathogen Informatics"/>
        </authorList>
    </citation>
    <scope>NUCLEOTIDE SEQUENCE [LARGE SCALE GENOMIC DNA]</scope>
    <source>
        <strain evidence="9 14">K173</strain>
        <strain evidence="10 18">NK65 ny</strain>
        <strain evidence="11 17">NK65e</strain>
        <strain evidence="13 15">SP11 Antwerpcl1</strain>
        <strain evidence="12 16">SP11 RLL</strain>
    </source>
</reference>
<dbReference type="EMBL" id="LT614638">
    <property type="protein sequence ID" value="SCN27155.1"/>
    <property type="molecule type" value="Genomic_DNA"/>
</dbReference>
<dbReference type="EC" id="3.1.3.16" evidence="2"/>